<comment type="caution">
    <text evidence="1">The sequence shown here is derived from an EMBL/GenBank/DDBJ whole genome shotgun (WGS) entry which is preliminary data.</text>
</comment>
<proteinExistence type="predicted"/>
<evidence type="ECO:0000313" key="1">
    <source>
        <dbReference type="EMBL" id="MBB4859322.1"/>
    </source>
</evidence>
<keyword evidence="2" id="KW-1185">Reference proteome</keyword>
<evidence type="ECO:0000313" key="2">
    <source>
        <dbReference type="Proteomes" id="UP000555448"/>
    </source>
</evidence>
<reference evidence="1 2" key="1">
    <citation type="submission" date="2020-08" db="EMBL/GenBank/DDBJ databases">
        <title>Functional genomics of gut bacteria from endangered species of beetles.</title>
        <authorList>
            <person name="Carlos-Shanley C."/>
        </authorList>
    </citation>
    <scope>NUCLEOTIDE SEQUENCE [LARGE SCALE GENOMIC DNA]</scope>
    <source>
        <strain evidence="1 2">S00245</strain>
    </source>
</reference>
<name>A0A7W7KAM8_9SPHN</name>
<organism evidence="1 2">
    <name type="scientific">Novosphingobium chloroacetimidivorans</name>
    <dbReference type="NCBI Taxonomy" id="1428314"/>
    <lineage>
        <taxon>Bacteria</taxon>
        <taxon>Pseudomonadati</taxon>
        <taxon>Pseudomonadota</taxon>
        <taxon>Alphaproteobacteria</taxon>
        <taxon>Sphingomonadales</taxon>
        <taxon>Sphingomonadaceae</taxon>
        <taxon>Novosphingobium</taxon>
    </lineage>
</organism>
<dbReference type="Proteomes" id="UP000555448">
    <property type="component" value="Unassembled WGS sequence"/>
</dbReference>
<sequence>MAALSRVATRGILCPLNGPVQTNPCLETGPFPFRRHRASPET</sequence>
<protein>
    <submittedName>
        <fullName evidence="1">Uncharacterized protein</fullName>
    </submittedName>
</protein>
<dbReference type="AlphaFoldDB" id="A0A7W7KAM8"/>
<accession>A0A7W7KAM8</accession>
<dbReference type="EMBL" id="JACHLR010000010">
    <property type="protein sequence ID" value="MBB4859322.1"/>
    <property type="molecule type" value="Genomic_DNA"/>
</dbReference>
<gene>
    <name evidence="1" type="ORF">HNO88_002651</name>
</gene>